<dbReference type="EMBL" id="DS989861">
    <property type="protein sequence ID" value="EDX72856.1"/>
    <property type="molecule type" value="Genomic_DNA"/>
</dbReference>
<feature type="transmembrane region" description="Helical" evidence="1">
    <location>
        <begin position="60"/>
        <end position="93"/>
    </location>
</feature>
<keyword evidence="3" id="KW-1185">Reference proteome</keyword>
<keyword evidence="1" id="KW-0812">Transmembrane</keyword>
<dbReference type="OrthoDB" id="515558at2"/>
<evidence type="ECO:0000313" key="2">
    <source>
        <dbReference type="EMBL" id="EDX72856.1"/>
    </source>
</evidence>
<dbReference type="Pfam" id="PF11282">
    <property type="entry name" value="DUF3082"/>
    <property type="match status" value="1"/>
</dbReference>
<name>B4VZ02_9CYAN</name>
<protein>
    <recommendedName>
        <fullName evidence="4">DUF3082 domain-containing protein</fullName>
    </recommendedName>
</protein>
<dbReference type="Proteomes" id="UP000003835">
    <property type="component" value="Unassembled WGS sequence"/>
</dbReference>
<dbReference type="PANTHER" id="PTHR35733:SF1">
    <property type="entry name" value="OS02G0307800 PROTEIN"/>
    <property type="match status" value="1"/>
</dbReference>
<dbReference type="PANTHER" id="PTHR35733">
    <property type="entry name" value="OS02G0307800 PROTEIN"/>
    <property type="match status" value="1"/>
</dbReference>
<dbReference type="eggNOG" id="ENOG5032ZPB">
    <property type="taxonomic scope" value="Bacteria"/>
</dbReference>
<dbReference type="RefSeq" id="WP_006104000.1">
    <property type="nucleotide sequence ID" value="NZ_DS989861.1"/>
</dbReference>
<keyword evidence="1" id="KW-0472">Membrane</keyword>
<proteinExistence type="predicted"/>
<dbReference type="AlphaFoldDB" id="B4VZ02"/>
<evidence type="ECO:0008006" key="4">
    <source>
        <dbReference type="Google" id="ProtNLM"/>
    </source>
</evidence>
<organism evidence="2 3">
    <name type="scientific">Coleofasciculus chthonoplastes PCC 7420</name>
    <dbReference type="NCBI Taxonomy" id="118168"/>
    <lineage>
        <taxon>Bacteria</taxon>
        <taxon>Bacillati</taxon>
        <taxon>Cyanobacteriota</taxon>
        <taxon>Cyanophyceae</taxon>
        <taxon>Coleofasciculales</taxon>
        <taxon>Coleofasciculaceae</taxon>
        <taxon>Coleofasciculus</taxon>
    </lineage>
</organism>
<evidence type="ECO:0000256" key="1">
    <source>
        <dbReference type="SAM" id="Phobius"/>
    </source>
</evidence>
<evidence type="ECO:0000313" key="3">
    <source>
        <dbReference type="Proteomes" id="UP000003835"/>
    </source>
</evidence>
<sequence>MTTNPDNQPTTTEQTPPTPLRCLISALISGSLAIAGYWLTTAIAQSLANKPLPSGNVTAINIAIAVRTLVVGISTLATAVFSLVAVGLVALAIQLTVQRFTQGTK</sequence>
<accession>B4VZ02</accession>
<reference evidence="2 3" key="1">
    <citation type="submission" date="2008-07" db="EMBL/GenBank/DDBJ databases">
        <authorList>
            <person name="Tandeau de Marsac N."/>
            <person name="Ferriera S."/>
            <person name="Johnson J."/>
            <person name="Kravitz S."/>
            <person name="Beeson K."/>
            <person name="Sutton G."/>
            <person name="Rogers Y.-H."/>
            <person name="Friedman R."/>
            <person name="Frazier M."/>
            <person name="Venter J.C."/>
        </authorList>
    </citation>
    <scope>NUCLEOTIDE SEQUENCE [LARGE SCALE GENOMIC DNA]</scope>
    <source>
        <strain evidence="2 3">PCC 7420</strain>
    </source>
</reference>
<dbReference type="STRING" id="118168.MC7420_3302"/>
<gene>
    <name evidence="2" type="ORF">MC7420_3302</name>
</gene>
<dbReference type="HOGENOM" id="CLU_157044_2_0_3"/>
<dbReference type="InterPro" id="IPR021434">
    <property type="entry name" value="DUF3082"/>
</dbReference>
<feature type="transmembrane region" description="Helical" evidence="1">
    <location>
        <begin position="20"/>
        <end position="40"/>
    </location>
</feature>
<keyword evidence="1" id="KW-1133">Transmembrane helix</keyword>